<dbReference type="PANTHER" id="PTHR21310">
    <property type="entry name" value="AMINOGLYCOSIDE PHOSPHOTRANSFERASE-RELATED-RELATED"/>
    <property type="match status" value="1"/>
</dbReference>
<organism evidence="3 4">
    <name type="scientific">Diplogelasinospora grovesii</name>
    <dbReference type="NCBI Taxonomy" id="303347"/>
    <lineage>
        <taxon>Eukaryota</taxon>
        <taxon>Fungi</taxon>
        <taxon>Dikarya</taxon>
        <taxon>Ascomycota</taxon>
        <taxon>Pezizomycotina</taxon>
        <taxon>Sordariomycetes</taxon>
        <taxon>Sordariomycetidae</taxon>
        <taxon>Sordariales</taxon>
        <taxon>Diplogelasinosporaceae</taxon>
        <taxon>Diplogelasinospora</taxon>
    </lineage>
</organism>
<dbReference type="SUPFAM" id="SSF56112">
    <property type="entry name" value="Protein kinase-like (PK-like)"/>
    <property type="match status" value="1"/>
</dbReference>
<protein>
    <submittedName>
        <fullName evidence="3">Aminoglycoside phosphotransferase</fullName>
    </submittedName>
</protein>
<keyword evidence="4" id="KW-1185">Reference proteome</keyword>
<evidence type="ECO:0000259" key="2">
    <source>
        <dbReference type="Pfam" id="PF01636"/>
    </source>
</evidence>
<dbReference type="AlphaFoldDB" id="A0AAN6N0M4"/>
<feature type="domain" description="Aminoglycoside phosphotransferase" evidence="2">
    <location>
        <begin position="62"/>
        <end position="274"/>
    </location>
</feature>
<dbReference type="EMBL" id="MU853928">
    <property type="protein sequence ID" value="KAK3935322.1"/>
    <property type="molecule type" value="Genomic_DNA"/>
</dbReference>
<proteinExistence type="predicted"/>
<dbReference type="Gene3D" id="3.90.1200.10">
    <property type="match status" value="1"/>
</dbReference>
<evidence type="ECO:0000313" key="3">
    <source>
        <dbReference type="EMBL" id="KAK3935322.1"/>
    </source>
</evidence>
<dbReference type="InterPro" id="IPR002575">
    <property type="entry name" value="Aminoglycoside_PTrfase"/>
</dbReference>
<name>A0AAN6N0M4_9PEZI</name>
<comment type="caution">
    <text evidence="3">The sequence shown here is derived from an EMBL/GenBank/DDBJ whole genome shotgun (WGS) entry which is preliminary data.</text>
</comment>
<gene>
    <name evidence="3" type="ORF">QBC46DRAFT_397743</name>
</gene>
<sequence>MARLKRISSSSPGSSSKVEPSTHEGYVSAILKASKKGNRRGNVIFLSDTLVAKECDSNFTESETLRFIAARTSIPVPRVIFTLAHNAKNYVIMERIDGQTLNEAWNSLSPPSRSKILGQVKAVVEEMRELVPEDPRAVCSVNGGPLFDSRLPNCDPKKGFGPFKSVQEFHTWLHSGTPSAEQSAGNNSGGAKGSERVVFTHGDVNPLNILVKGDEVVGFIDWEFAGWYPYYWEYTATYRSNSVKAAWLWEAFEQTEVVGHFPKELETERERVRMWGEM</sequence>
<dbReference type="PANTHER" id="PTHR21310:SF58">
    <property type="entry name" value="AMINOGLYCOSIDE PHOSPHOTRANSFERASE DOMAIN-CONTAINING PROTEIN"/>
    <property type="match status" value="1"/>
</dbReference>
<accession>A0AAN6N0M4</accession>
<dbReference type="InterPro" id="IPR011009">
    <property type="entry name" value="Kinase-like_dom_sf"/>
</dbReference>
<dbReference type="InterPro" id="IPR051678">
    <property type="entry name" value="AGP_Transferase"/>
</dbReference>
<reference evidence="4" key="1">
    <citation type="journal article" date="2023" name="Mol. Phylogenet. Evol.">
        <title>Genome-scale phylogeny and comparative genomics of the fungal order Sordariales.</title>
        <authorList>
            <person name="Hensen N."/>
            <person name="Bonometti L."/>
            <person name="Westerberg I."/>
            <person name="Brannstrom I.O."/>
            <person name="Guillou S."/>
            <person name="Cros-Aarteil S."/>
            <person name="Calhoun S."/>
            <person name="Haridas S."/>
            <person name="Kuo A."/>
            <person name="Mondo S."/>
            <person name="Pangilinan J."/>
            <person name="Riley R."/>
            <person name="LaButti K."/>
            <person name="Andreopoulos B."/>
            <person name="Lipzen A."/>
            <person name="Chen C."/>
            <person name="Yan M."/>
            <person name="Daum C."/>
            <person name="Ng V."/>
            <person name="Clum A."/>
            <person name="Steindorff A."/>
            <person name="Ohm R.A."/>
            <person name="Martin F."/>
            <person name="Silar P."/>
            <person name="Natvig D.O."/>
            <person name="Lalanne C."/>
            <person name="Gautier V."/>
            <person name="Ament-Velasquez S.L."/>
            <person name="Kruys A."/>
            <person name="Hutchinson M.I."/>
            <person name="Powell A.J."/>
            <person name="Barry K."/>
            <person name="Miller A.N."/>
            <person name="Grigoriev I.V."/>
            <person name="Debuchy R."/>
            <person name="Gladieux P."/>
            <person name="Hiltunen Thoren M."/>
            <person name="Johannesson H."/>
        </authorList>
    </citation>
    <scope>NUCLEOTIDE SEQUENCE [LARGE SCALE GENOMIC DNA]</scope>
    <source>
        <strain evidence="4">CBS 340.73</strain>
    </source>
</reference>
<evidence type="ECO:0000256" key="1">
    <source>
        <dbReference type="SAM" id="MobiDB-lite"/>
    </source>
</evidence>
<feature type="region of interest" description="Disordered" evidence="1">
    <location>
        <begin position="1"/>
        <end position="21"/>
    </location>
</feature>
<dbReference type="Proteomes" id="UP001303473">
    <property type="component" value="Unassembled WGS sequence"/>
</dbReference>
<dbReference type="Pfam" id="PF01636">
    <property type="entry name" value="APH"/>
    <property type="match status" value="1"/>
</dbReference>
<dbReference type="CDD" id="cd05120">
    <property type="entry name" value="APH_ChoK_like"/>
    <property type="match status" value="1"/>
</dbReference>
<evidence type="ECO:0000313" key="4">
    <source>
        <dbReference type="Proteomes" id="UP001303473"/>
    </source>
</evidence>